<dbReference type="Proteomes" id="UP000839918">
    <property type="component" value="Unassembled WGS sequence"/>
</dbReference>
<accession>A0A3W2NTM4</accession>
<dbReference type="AlphaFoldDB" id="A0A3W2NTM4"/>
<name>A0A3W2NTM4_SALER</name>
<dbReference type="EMBL" id="AAGPWX010000045">
    <property type="protein sequence ID" value="EBQ7137023.1"/>
    <property type="molecule type" value="Genomic_DNA"/>
</dbReference>
<gene>
    <name evidence="1" type="ORF">AIY46_24270</name>
</gene>
<comment type="caution">
    <text evidence="1">The sequence shown here is derived from an EMBL/GenBank/DDBJ whole genome shotgun (WGS) entry which is preliminary data.</text>
</comment>
<reference evidence="1" key="1">
    <citation type="submission" date="2018-07" db="EMBL/GenBank/DDBJ databases">
        <authorList>
            <consortium name="GenomeTrakr network: Whole genome sequencing for foodborne pathogen traceback"/>
        </authorList>
    </citation>
    <scope>NUCLEOTIDE SEQUENCE [LARGE SCALE GENOMIC DNA]</scope>
    <source>
        <strain evidence="1">CFSAN036024</strain>
    </source>
</reference>
<protein>
    <recommendedName>
        <fullName evidence="2">HNH endonuclease</fullName>
    </recommendedName>
</protein>
<sequence length="264" mass="30702">MFCPMCREEVDKLEDSHFLPKQIYRRARNMVAEGKNLNMTDKEGNTFILSKEVKSYLLCKDCEGKLSKYGENSYARMCLPPLNRADVSKFFKIAKGKVIPFWNNASLDPRIAPNVSIGSGFLQGIDVDSIYYLAISILWRATFDVWNGCIPIKINEEAKEELRAYLLDPVNNDLSYKVEIAPSFWIQRYGTFFPVETKRPKFYFFSIFEFDFYIDLTTRVKKLSNNVPLHVLADPYRCKYAYEALKRTIVKAKPRGKVDKTISW</sequence>
<proteinExistence type="predicted"/>
<organism evidence="1">
    <name type="scientific">Salmonella enterica</name>
    <name type="common">Salmonella choleraesuis</name>
    <dbReference type="NCBI Taxonomy" id="28901"/>
    <lineage>
        <taxon>Bacteria</taxon>
        <taxon>Pseudomonadati</taxon>
        <taxon>Pseudomonadota</taxon>
        <taxon>Gammaproteobacteria</taxon>
        <taxon>Enterobacterales</taxon>
        <taxon>Enterobacteriaceae</taxon>
        <taxon>Salmonella</taxon>
    </lineage>
</organism>
<evidence type="ECO:0000313" key="1">
    <source>
        <dbReference type="EMBL" id="EBQ7137023.1"/>
    </source>
</evidence>
<evidence type="ECO:0008006" key="2">
    <source>
        <dbReference type="Google" id="ProtNLM"/>
    </source>
</evidence>